<organism evidence="1 2">
    <name type="scientific">Leadbettera azotonutricia (strain ATCC BAA-888 / DSM 13862 / ZAS-9)</name>
    <name type="common">Treponema azotonutricium</name>
    <dbReference type="NCBI Taxonomy" id="545695"/>
    <lineage>
        <taxon>Bacteria</taxon>
        <taxon>Pseudomonadati</taxon>
        <taxon>Spirochaetota</taxon>
        <taxon>Spirochaetia</taxon>
        <taxon>Spirochaetales</taxon>
        <taxon>Breznakiellaceae</taxon>
        <taxon>Leadbettera</taxon>
    </lineage>
</organism>
<evidence type="ECO:0008006" key="3">
    <source>
        <dbReference type="Google" id="ProtNLM"/>
    </source>
</evidence>
<sequence>MHTPYDFQLEEKPKVLQDTTNFLAYCIESYKFAKQYTGKQVISLFDKYGVLDYIIDCAGALHTTGEQYIIQDIDDYIASSGSKVTCKD</sequence>
<dbReference type="Proteomes" id="UP000009222">
    <property type="component" value="Chromosome"/>
</dbReference>
<dbReference type="AlphaFoldDB" id="F5Y7F5"/>
<reference evidence="2" key="1">
    <citation type="submission" date="2009-12" db="EMBL/GenBank/DDBJ databases">
        <title>Complete sequence of Treponema azotonutricium strain ZAS-9.</title>
        <authorList>
            <person name="Tetu S.G."/>
            <person name="Matson E."/>
            <person name="Ren Q."/>
            <person name="Seshadri R."/>
            <person name="Elbourne L."/>
            <person name="Hassan K.A."/>
            <person name="Durkin A."/>
            <person name="Radune D."/>
            <person name="Mohamoud Y."/>
            <person name="Shay R."/>
            <person name="Jin S."/>
            <person name="Zhang X."/>
            <person name="Lucey K."/>
            <person name="Ballor N.R."/>
            <person name="Ottesen E."/>
            <person name="Rosenthal R."/>
            <person name="Allen A."/>
            <person name="Leadbetter J.R."/>
            <person name="Paulsen I.T."/>
        </authorList>
    </citation>
    <scope>NUCLEOTIDE SEQUENCE [LARGE SCALE GENOMIC DNA]</scope>
    <source>
        <strain evidence="2">ATCC BAA-888 / DSM 13862 / ZAS-9</strain>
    </source>
</reference>
<dbReference type="HOGENOM" id="CLU_174021_2_0_12"/>
<dbReference type="KEGG" id="taz:TREAZ_3477"/>
<proteinExistence type="predicted"/>
<accession>F5Y7F5</accession>
<dbReference type="STRING" id="545695.TREAZ_3477"/>
<gene>
    <name evidence="1" type="ordered locus">TREAZ_3477</name>
</gene>
<evidence type="ECO:0000313" key="2">
    <source>
        <dbReference type="Proteomes" id="UP000009222"/>
    </source>
</evidence>
<protein>
    <recommendedName>
        <fullName evidence="3">DUF3791 domain-containing protein</fullName>
    </recommendedName>
</protein>
<dbReference type="InterPro" id="IPR024269">
    <property type="entry name" value="DUF3791"/>
</dbReference>
<evidence type="ECO:0000313" key="1">
    <source>
        <dbReference type="EMBL" id="AEF83276.1"/>
    </source>
</evidence>
<reference evidence="1 2" key="2">
    <citation type="journal article" date="2011" name="ISME J.">
        <title>RNA-seq reveals cooperative metabolic interactions between two termite-gut spirochete species in co-culture.</title>
        <authorList>
            <person name="Rosenthal A.Z."/>
            <person name="Matson E.G."/>
            <person name="Eldar A."/>
            <person name="Leadbetter J.R."/>
        </authorList>
    </citation>
    <scope>NUCLEOTIDE SEQUENCE [LARGE SCALE GENOMIC DNA]</scope>
    <source>
        <strain evidence="2">ATCC BAA-888 / DSM 13862 / ZAS-9</strain>
    </source>
</reference>
<name>F5Y7F5_LEAAZ</name>
<dbReference type="eggNOG" id="ENOG5033609">
    <property type="taxonomic scope" value="Bacteria"/>
</dbReference>
<dbReference type="InParanoid" id="F5Y7F5"/>
<dbReference type="OrthoDB" id="1046246at2"/>
<keyword evidence="2" id="KW-1185">Reference proteome</keyword>
<dbReference type="Pfam" id="PF12668">
    <property type="entry name" value="DUF3791"/>
    <property type="match status" value="1"/>
</dbReference>
<dbReference type="EMBL" id="CP001841">
    <property type="protein sequence ID" value="AEF83276.1"/>
    <property type="molecule type" value="Genomic_DNA"/>
</dbReference>